<evidence type="ECO:0008006" key="4">
    <source>
        <dbReference type="Google" id="ProtNLM"/>
    </source>
</evidence>
<proteinExistence type="predicted"/>
<dbReference type="EMBL" id="FOFZ01000007">
    <property type="protein sequence ID" value="SER17756.1"/>
    <property type="molecule type" value="Genomic_DNA"/>
</dbReference>
<keyword evidence="1" id="KW-1133">Transmembrane helix</keyword>
<sequence length="137" mass="15882">MIWWIYFDSLNLLIESKRDKYGTGIIYSQLLVYMSFAILANTIRHAILNDLNLFDFRIMAISGMLLLYIGKQTAYAINVPKHNRNRIINTLIVLTIAAVSLLLNRSQYILFGLAFSFAIYIVLNYKSQMKLYGKVNF</sequence>
<keyword evidence="3" id="KW-1185">Reference proteome</keyword>
<reference evidence="3" key="1">
    <citation type="submission" date="2016-10" db="EMBL/GenBank/DDBJ databases">
        <authorList>
            <person name="Varghese N."/>
            <person name="Submissions S."/>
        </authorList>
    </citation>
    <scope>NUCLEOTIDE SEQUENCE [LARGE SCALE GENOMIC DNA]</scope>
    <source>
        <strain evidence="3">DSM 15719</strain>
    </source>
</reference>
<feature type="transmembrane region" description="Helical" evidence="1">
    <location>
        <begin position="109"/>
        <end position="125"/>
    </location>
</feature>
<name>A0A1H9M245_FLAFI</name>
<dbReference type="AlphaFoldDB" id="A0A1H9M245"/>
<gene>
    <name evidence="2" type="ORF">SAMN05444355_107219</name>
</gene>
<feature type="transmembrane region" description="Helical" evidence="1">
    <location>
        <begin position="87"/>
        <end position="103"/>
    </location>
</feature>
<protein>
    <recommendedName>
        <fullName evidence="4">Low temperature requirement A protein (LtrA)</fullName>
    </recommendedName>
</protein>
<evidence type="ECO:0000313" key="3">
    <source>
        <dbReference type="Proteomes" id="UP000183658"/>
    </source>
</evidence>
<feature type="transmembrane region" description="Helical" evidence="1">
    <location>
        <begin position="56"/>
        <end position="75"/>
    </location>
</feature>
<dbReference type="RefSeq" id="WP_083380456.1">
    <property type="nucleotide sequence ID" value="NZ_CBCRVS010000005.1"/>
</dbReference>
<feature type="transmembrane region" description="Helical" evidence="1">
    <location>
        <begin position="21"/>
        <end position="44"/>
    </location>
</feature>
<keyword evidence="1" id="KW-0812">Transmembrane</keyword>
<keyword evidence="1" id="KW-0472">Membrane</keyword>
<dbReference type="OrthoDB" id="9798526at2"/>
<accession>A0A1H9M245</accession>
<evidence type="ECO:0000313" key="2">
    <source>
        <dbReference type="EMBL" id="SER17756.1"/>
    </source>
</evidence>
<organism evidence="2 3">
    <name type="scientific">Flavobacterium frigoris</name>
    <dbReference type="NCBI Taxonomy" id="229204"/>
    <lineage>
        <taxon>Bacteria</taxon>
        <taxon>Pseudomonadati</taxon>
        <taxon>Bacteroidota</taxon>
        <taxon>Flavobacteriia</taxon>
        <taxon>Flavobacteriales</taxon>
        <taxon>Flavobacteriaceae</taxon>
        <taxon>Flavobacterium</taxon>
    </lineage>
</organism>
<evidence type="ECO:0000256" key="1">
    <source>
        <dbReference type="SAM" id="Phobius"/>
    </source>
</evidence>
<dbReference type="Proteomes" id="UP000183658">
    <property type="component" value="Unassembled WGS sequence"/>
</dbReference>